<gene>
    <name evidence="2" type="ORF">BJ508DRAFT_64617</name>
</gene>
<dbReference type="AlphaFoldDB" id="A0A3N4IU75"/>
<dbReference type="EMBL" id="ML119646">
    <property type="protein sequence ID" value="RPA87811.1"/>
    <property type="molecule type" value="Genomic_DNA"/>
</dbReference>
<sequence>MAEVIKYVYRRLVLILSPAKTMGTKGDADKAKESARRELEEARKFERAKEDAQKAKELLREARKRDAQSHKTREGAEAALD</sequence>
<proteinExistence type="predicted"/>
<feature type="compositionally biased region" description="Basic and acidic residues" evidence="1">
    <location>
        <begin position="26"/>
        <end position="81"/>
    </location>
</feature>
<feature type="region of interest" description="Disordered" evidence="1">
    <location>
        <begin position="22"/>
        <end position="81"/>
    </location>
</feature>
<evidence type="ECO:0000256" key="1">
    <source>
        <dbReference type="SAM" id="MobiDB-lite"/>
    </source>
</evidence>
<dbReference type="Proteomes" id="UP000275078">
    <property type="component" value="Unassembled WGS sequence"/>
</dbReference>
<evidence type="ECO:0000313" key="2">
    <source>
        <dbReference type="EMBL" id="RPA87811.1"/>
    </source>
</evidence>
<reference evidence="2 3" key="1">
    <citation type="journal article" date="2018" name="Nat. Ecol. Evol.">
        <title>Pezizomycetes genomes reveal the molecular basis of ectomycorrhizal truffle lifestyle.</title>
        <authorList>
            <person name="Murat C."/>
            <person name="Payen T."/>
            <person name="Noel B."/>
            <person name="Kuo A."/>
            <person name="Morin E."/>
            <person name="Chen J."/>
            <person name="Kohler A."/>
            <person name="Krizsan K."/>
            <person name="Balestrini R."/>
            <person name="Da Silva C."/>
            <person name="Montanini B."/>
            <person name="Hainaut M."/>
            <person name="Levati E."/>
            <person name="Barry K.W."/>
            <person name="Belfiori B."/>
            <person name="Cichocki N."/>
            <person name="Clum A."/>
            <person name="Dockter R.B."/>
            <person name="Fauchery L."/>
            <person name="Guy J."/>
            <person name="Iotti M."/>
            <person name="Le Tacon F."/>
            <person name="Lindquist E.A."/>
            <person name="Lipzen A."/>
            <person name="Malagnac F."/>
            <person name="Mello A."/>
            <person name="Molinier V."/>
            <person name="Miyauchi S."/>
            <person name="Poulain J."/>
            <person name="Riccioni C."/>
            <person name="Rubini A."/>
            <person name="Sitrit Y."/>
            <person name="Splivallo R."/>
            <person name="Traeger S."/>
            <person name="Wang M."/>
            <person name="Zifcakova L."/>
            <person name="Wipf D."/>
            <person name="Zambonelli A."/>
            <person name="Paolocci F."/>
            <person name="Nowrousian M."/>
            <person name="Ottonello S."/>
            <person name="Baldrian P."/>
            <person name="Spatafora J.W."/>
            <person name="Henrissat B."/>
            <person name="Nagy L.G."/>
            <person name="Aury J.M."/>
            <person name="Wincker P."/>
            <person name="Grigoriev I.V."/>
            <person name="Bonfante P."/>
            <person name="Martin F.M."/>
        </authorList>
    </citation>
    <scope>NUCLEOTIDE SEQUENCE [LARGE SCALE GENOMIC DNA]</scope>
    <source>
        <strain evidence="2 3">RN42</strain>
    </source>
</reference>
<name>A0A3N4IU75_ASCIM</name>
<accession>A0A3N4IU75</accession>
<keyword evidence="3" id="KW-1185">Reference proteome</keyword>
<evidence type="ECO:0000313" key="3">
    <source>
        <dbReference type="Proteomes" id="UP000275078"/>
    </source>
</evidence>
<protein>
    <submittedName>
        <fullName evidence="2">Uncharacterized protein</fullName>
    </submittedName>
</protein>
<organism evidence="2 3">
    <name type="scientific">Ascobolus immersus RN42</name>
    <dbReference type="NCBI Taxonomy" id="1160509"/>
    <lineage>
        <taxon>Eukaryota</taxon>
        <taxon>Fungi</taxon>
        <taxon>Dikarya</taxon>
        <taxon>Ascomycota</taxon>
        <taxon>Pezizomycotina</taxon>
        <taxon>Pezizomycetes</taxon>
        <taxon>Pezizales</taxon>
        <taxon>Ascobolaceae</taxon>
        <taxon>Ascobolus</taxon>
    </lineage>
</organism>